<dbReference type="Pfam" id="PF02597">
    <property type="entry name" value="ThiS"/>
    <property type="match status" value="1"/>
</dbReference>
<dbReference type="InterPro" id="IPR003749">
    <property type="entry name" value="ThiS/MoaD-like"/>
</dbReference>
<reference evidence="2 4" key="2">
    <citation type="journal article" date="2019" name="Microb. Pathog.">
        <title>Comparison of VITEK 2, MALDI-TOF MS, 16S rRNA gene sequencing, and whole-genome sequencing for identification of Roseomonas mucosa.</title>
        <authorList>
            <person name="Rudolph W.W."/>
            <person name="Gunzer F."/>
            <person name="Trauth M."/>
            <person name="Bunk B."/>
            <person name="Bigge R."/>
            <person name="Schrottner P."/>
        </authorList>
    </citation>
    <scope>NUCLEOTIDE SEQUENCE [LARGE SCALE GENOMIC DNA]</scope>
    <source>
        <strain evidence="2 4">DSM 103800</strain>
    </source>
</reference>
<dbReference type="Proteomes" id="UP000185494">
    <property type="component" value="Chromosome 1"/>
</dbReference>
<evidence type="ECO:0000313" key="4">
    <source>
        <dbReference type="Proteomes" id="UP001258945"/>
    </source>
</evidence>
<reference evidence="1 3" key="1">
    <citation type="submission" date="2016-05" db="EMBL/GenBank/DDBJ databases">
        <title>Complete Genome and Methylome Analysis of Psychrotrophic Bacterial Isolates from Antarctic Lake Untersee.</title>
        <authorList>
            <person name="Fomenkov A."/>
            <person name="Akimov V.N."/>
            <person name="Vasilyeva L.V."/>
            <person name="Andersen D."/>
            <person name="Vincze T."/>
            <person name="Roberts R.J."/>
        </authorList>
    </citation>
    <scope>NUCLEOTIDE SEQUENCE [LARGE SCALE GENOMIC DNA]</scope>
    <source>
        <strain evidence="1 3">U14-5</strain>
    </source>
</reference>
<dbReference type="Proteomes" id="UP001258945">
    <property type="component" value="Unassembled WGS sequence"/>
</dbReference>
<dbReference type="EMBL" id="JAVVDO010000003">
    <property type="protein sequence ID" value="MDT8330059.1"/>
    <property type="molecule type" value="Genomic_DNA"/>
</dbReference>
<evidence type="ECO:0000313" key="3">
    <source>
        <dbReference type="Proteomes" id="UP000185494"/>
    </source>
</evidence>
<dbReference type="InterPro" id="IPR012675">
    <property type="entry name" value="Beta-grasp_dom_sf"/>
</dbReference>
<organism evidence="1 3">
    <name type="scientific">Roseomonas gilardii</name>
    <dbReference type="NCBI Taxonomy" id="257708"/>
    <lineage>
        <taxon>Bacteria</taxon>
        <taxon>Pseudomonadati</taxon>
        <taxon>Pseudomonadota</taxon>
        <taxon>Alphaproteobacteria</taxon>
        <taxon>Acetobacterales</taxon>
        <taxon>Roseomonadaceae</taxon>
        <taxon>Roseomonas</taxon>
    </lineage>
</organism>
<dbReference type="STRING" id="257708.RGI145_14590"/>
<dbReference type="KEGG" id="rgi:RGI145_14590"/>
<dbReference type="SUPFAM" id="SSF54285">
    <property type="entry name" value="MoaD/ThiS"/>
    <property type="match status" value="1"/>
</dbReference>
<name>A0A1L7AHB1_9PROT</name>
<dbReference type="PANTHER" id="PTHR38031">
    <property type="entry name" value="SULFUR CARRIER PROTEIN SLR0821-RELATED"/>
    <property type="match status" value="1"/>
</dbReference>
<evidence type="ECO:0000313" key="1">
    <source>
        <dbReference type="EMBL" id="APT58152.1"/>
    </source>
</evidence>
<reference evidence="2" key="3">
    <citation type="submission" date="2023-09" db="EMBL/GenBank/DDBJ databases">
        <authorList>
            <person name="Schober I."/>
            <person name="Bunk B."/>
        </authorList>
    </citation>
    <scope>NUCLEOTIDE SEQUENCE</scope>
    <source>
        <strain evidence="2">DSM 103800</strain>
    </source>
</reference>
<dbReference type="InterPro" id="IPR016155">
    <property type="entry name" value="Mopterin_synth/thiamin_S_b"/>
</dbReference>
<protein>
    <submittedName>
        <fullName evidence="2">MoaD/ThiS family protein</fullName>
    </submittedName>
</protein>
<gene>
    <name evidence="1" type="ORF">RGI145_14590</name>
    <name evidence="2" type="ORF">RQ831_03270</name>
</gene>
<sequence>MPVILVPSSLRRYTAQQAQVTVEGDTVQSVLDSLVDDLPEMRGHLFTANRLRPFVMVFKNGQDIRLLDGLETPVESRDEIRILASIAGG</sequence>
<evidence type="ECO:0000313" key="2">
    <source>
        <dbReference type="EMBL" id="MDT8330059.1"/>
    </source>
</evidence>
<dbReference type="EMBL" id="CP015583">
    <property type="protein sequence ID" value="APT58152.1"/>
    <property type="molecule type" value="Genomic_DNA"/>
</dbReference>
<dbReference type="Gene3D" id="3.10.20.30">
    <property type="match status" value="1"/>
</dbReference>
<proteinExistence type="predicted"/>
<dbReference type="RefSeq" id="WP_075798929.1">
    <property type="nucleotide sequence ID" value="NZ_CP015583.1"/>
</dbReference>
<dbReference type="PANTHER" id="PTHR38031:SF1">
    <property type="entry name" value="SULFUR CARRIER PROTEIN CYSO"/>
    <property type="match status" value="1"/>
</dbReference>
<dbReference type="InterPro" id="IPR052045">
    <property type="entry name" value="Sulfur_Carrier/Prot_Modifier"/>
</dbReference>
<accession>A0A1L7AHB1</accession>
<keyword evidence="4" id="KW-1185">Reference proteome</keyword>
<dbReference type="eggNOG" id="COG1977">
    <property type="taxonomic scope" value="Bacteria"/>
</dbReference>
<dbReference type="AlphaFoldDB" id="A0A1L7AHB1"/>